<dbReference type="GO" id="GO:0004300">
    <property type="term" value="F:enoyl-CoA hydratase activity"/>
    <property type="evidence" value="ECO:0007669"/>
    <property type="project" value="UniProtKB-EC"/>
</dbReference>
<dbReference type="CDD" id="cd06558">
    <property type="entry name" value="crotonase-like"/>
    <property type="match status" value="1"/>
</dbReference>
<dbReference type="SUPFAM" id="SSF52096">
    <property type="entry name" value="ClpP/crotonase"/>
    <property type="match status" value="1"/>
</dbReference>
<dbReference type="RefSeq" id="WP_089340483.1">
    <property type="nucleotide sequence ID" value="NZ_FXAN01000051.1"/>
</dbReference>
<evidence type="ECO:0000313" key="1">
    <source>
        <dbReference type="EMBL" id="SMG00221.1"/>
    </source>
</evidence>
<reference evidence="1 2" key="1">
    <citation type="submission" date="2017-04" db="EMBL/GenBank/DDBJ databases">
        <authorList>
            <person name="Afonso C.L."/>
            <person name="Miller P.J."/>
            <person name="Scott M.A."/>
            <person name="Spackman E."/>
            <person name="Goraichik I."/>
            <person name="Dimitrov K.M."/>
            <person name="Suarez D.L."/>
            <person name="Swayne D.E."/>
        </authorList>
    </citation>
    <scope>NUCLEOTIDE SEQUENCE [LARGE SCALE GENOMIC DNA]</scope>
    <source>
        <strain evidence="1">LMG 28154</strain>
    </source>
</reference>
<dbReference type="EC" id="1.1.1.35" evidence="1"/>
<organism evidence="1 2">
    <name type="scientific">Burkholderia singularis</name>
    <dbReference type="NCBI Taxonomy" id="1503053"/>
    <lineage>
        <taxon>Bacteria</taxon>
        <taxon>Pseudomonadati</taxon>
        <taxon>Pseudomonadota</taxon>
        <taxon>Betaproteobacteria</taxon>
        <taxon>Burkholderiales</taxon>
        <taxon>Burkholderiaceae</taxon>
        <taxon>Burkholderia</taxon>
        <taxon>pseudomallei group</taxon>
    </lineage>
</organism>
<dbReference type="GO" id="GO:0008692">
    <property type="term" value="F:3-hydroxybutyryl-CoA epimerase activity"/>
    <property type="evidence" value="ECO:0007669"/>
    <property type="project" value="UniProtKB-EC"/>
</dbReference>
<dbReference type="GO" id="GO:0016509">
    <property type="term" value="F:long-chain (3S)-3-hydroxyacyl-CoA dehydrogenase (NAD+) activity"/>
    <property type="evidence" value="ECO:0007669"/>
    <property type="project" value="TreeGrafter"/>
</dbReference>
<dbReference type="PANTHER" id="PTHR43612">
    <property type="entry name" value="TRIFUNCTIONAL ENZYME SUBUNIT ALPHA"/>
    <property type="match status" value="1"/>
</dbReference>
<protein>
    <submittedName>
        <fullName evidence="1">Enoyl-CoA hydratase [isoleucine degradation] / 3-hydroxyacyl-CoA dehydrogenase / 3-hydroxybutyryl-CoA epimerase</fullName>
        <ecNumber evidence="1">1.1.1.35</ecNumber>
        <ecNumber evidence="1">4.2.1.17</ecNumber>
        <ecNumber evidence="1">5.1.2.3</ecNumber>
    </submittedName>
</protein>
<dbReference type="Pfam" id="PF00378">
    <property type="entry name" value="ECH_1"/>
    <property type="match status" value="1"/>
</dbReference>
<dbReference type="EC" id="5.1.2.3" evidence="1"/>
<gene>
    <name evidence="1" type="ORF">BSIN_3289</name>
</gene>
<dbReference type="Proteomes" id="UP000198460">
    <property type="component" value="Unassembled WGS sequence"/>
</dbReference>
<name>A0A238H4E0_9BURK</name>
<accession>A0A238H4E0</accession>
<dbReference type="AlphaFoldDB" id="A0A238H4E0"/>
<sequence length="302" mass="31156">MQGNLNFETGADGVAMVVLSVAGHEANCFTAGFAVDLAAAVEELAMREDIVGAVITSGRSNGFMTGARVDDLLAGCDAGVTAAQVAALVAPVNATFRRIERCGKPVAAAINGLALGAGFELCLACHYRVLADDDRCVVGLPEVQAGLIPGGGGTQRLPRYIGIERALPLMLTGRAVVPAEALSLGLVDAVVPHEQLVEAARRWVLAHPGARQPWDVKGYRVPGGAGALAPHAAASFGIGLARLRRDTQDLAPAPLALLSAVYEGTQLPIDSALALEAKFFGRLVTDSAAREPVRGRPQGSQA</sequence>
<dbReference type="InterPro" id="IPR001753">
    <property type="entry name" value="Enoyl-CoA_hydra/iso"/>
</dbReference>
<dbReference type="EC" id="4.2.1.17" evidence="1"/>
<keyword evidence="1" id="KW-0456">Lyase</keyword>
<dbReference type="InterPro" id="IPR029045">
    <property type="entry name" value="ClpP/crotonase-like_dom_sf"/>
</dbReference>
<dbReference type="EMBL" id="FXAN01000051">
    <property type="protein sequence ID" value="SMG00221.1"/>
    <property type="molecule type" value="Genomic_DNA"/>
</dbReference>
<keyword evidence="1" id="KW-0413">Isomerase</keyword>
<dbReference type="GO" id="GO:0006635">
    <property type="term" value="P:fatty acid beta-oxidation"/>
    <property type="evidence" value="ECO:0007669"/>
    <property type="project" value="TreeGrafter"/>
</dbReference>
<dbReference type="Gene3D" id="3.90.226.10">
    <property type="entry name" value="2-enoyl-CoA Hydratase, Chain A, domain 1"/>
    <property type="match status" value="1"/>
</dbReference>
<keyword evidence="1" id="KW-0560">Oxidoreductase</keyword>
<evidence type="ECO:0000313" key="2">
    <source>
        <dbReference type="Proteomes" id="UP000198460"/>
    </source>
</evidence>
<proteinExistence type="predicted"/>
<dbReference type="InterPro" id="IPR050136">
    <property type="entry name" value="FA_oxidation_alpha_subunit"/>
</dbReference>
<dbReference type="PANTHER" id="PTHR43612:SF3">
    <property type="entry name" value="TRIFUNCTIONAL ENZYME SUBUNIT ALPHA, MITOCHONDRIAL"/>
    <property type="match status" value="1"/>
</dbReference>